<keyword evidence="4" id="KW-0119">Carbohydrate metabolism</keyword>
<dbReference type="InterPro" id="IPR022353">
    <property type="entry name" value="Insulin_CS"/>
</dbReference>
<keyword evidence="10" id="KW-1185">Reference proteome</keyword>
<dbReference type="Gene3D" id="1.10.100.10">
    <property type="entry name" value="Insulin-like"/>
    <property type="match status" value="1"/>
</dbReference>
<dbReference type="SUPFAM" id="SSF56994">
    <property type="entry name" value="Insulin-like"/>
    <property type="match status" value="1"/>
</dbReference>
<keyword evidence="3" id="KW-0313">Glucose metabolism</keyword>
<evidence type="ECO:0000256" key="3">
    <source>
        <dbReference type="ARBA" id="ARBA00022526"/>
    </source>
</evidence>
<protein>
    <recommendedName>
        <fullName evidence="8">Insulin-like domain-containing protein</fullName>
    </recommendedName>
</protein>
<gene>
    <name evidence="9" type="ORF">C0Q70_11153</name>
</gene>
<comment type="caution">
    <text evidence="9">The sequence shown here is derived from an EMBL/GenBank/DDBJ whole genome shotgun (WGS) entry which is preliminary data.</text>
</comment>
<dbReference type="InterPro" id="IPR016179">
    <property type="entry name" value="Insulin-like"/>
</dbReference>
<keyword evidence="2" id="KW-0301">Gamma-carboxyglutamic acid</keyword>
<dbReference type="GO" id="GO:0005179">
    <property type="term" value="F:hormone activity"/>
    <property type="evidence" value="ECO:0007669"/>
    <property type="project" value="InterPro"/>
</dbReference>
<evidence type="ECO:0000259" key="8">
    <source>
        <dbReference type="SMART" id="SM00078"/>
    </source>
</evidence>
<dbReference type="SMART" id="SM00078">
    <property type="entry name" value="IlGF"/>
    <property type="match status" value="1"/>
</dbReference>
<feature type="signal peptide" evidence="7">
    <location>
        <begin position="1"/>
        <end position="25"/>
    </location>
</feature>
<evidence type="ECO:0000313" key="10">
    <source>
        <dbReference type="Proteomes" id="UP000245119"/>
    </source>
</evidence>
<evidence type="ECO:0000256" key="2">
    <source>
        <dbReference type="ARBA" id="ARBA00022479"/>
    </source>
</evidence>
<accession>A0A2T7P562</accession>
<dbReference type="InterPro" id="IPR036438">
    <property type="entry name" value="Insulin-like_sf"/>
</dbReference>
<dbReference type="OrthoDB" id="6139049at2759"/>
<dbReference type="PROSITE" id="PS00262">
    <property type="entry name" value="INSULIN"/>
    <property type="match status" value="1"/>
</dbReference>
<dbReference type="GO" id="GO:0006006">
    <property type="term" value="P:glucose metabolic process"/>
    <property type="evidence" value="ECO:0007669"/>
    <property type="project" value="UniProtKB-KW"/>
</dbReference>
<keyword evidence="6" id="KW-0964">Secreted</keyword>
<dbReference type="AlphaFoldDB" id="A0A2T7P562"/>
<reference evidence="9 10" key="1">
    <citation type="submission" date="2018-04" db="EMBL/GenBank/DDBJ databases">
        <title>The genome of golden apple snail Pomacea canaliculata provides insight into stress tolerance and invasive adaptation.</title>
        <authorList>
            <person name="Liu C."/>
            <person name="Liu B."/>
            <person name="Ren Y."/>
            <person name="Zhang Y."/>
            <person name="Wang H."/>
            <person name="Li S."/>
            <person name="Jiang F."/>
            <person name="Yin L."/>
            <person name="Zhang G."/>
            <person name="Qian W."/>
            <person name="Fan W."/>
        </authorList>
    </citation>
    <scope>NUCLEOTIDE SEQUENCE [LARGE SCALE GENOMIC DNA]</scope>
    <source>
        <strain evidence="9">SZHN2017</strain>
        <tissue evidence="9">Muscle</tissue>
    </source>
</reference>
<feature type="domain" description="Insulin-like" evidence="8">
    <location>
        <begin position="43"/>
        <end position="136"/>
    </location>
</feature>
<dbReference type="EMBL" id="PZQS01000006">
    <property type="protein sequence ID" value="PVD28564.1"/>
    <property type="molecule type" value="Genomic_DNA"/>
</dbReference>
<evidence type="ECO:0000256" key="5">
    <source>
        <dbReference type="ARBA" id="ARBA00024050"/>
    </source>
</evidence>
<name>A0A2T7P562_POMCA</name>
<sequence length="140" mass="15535">MAVSWQCWPLVVLGVVALHASTCLGTYEHTCTLSTRSRGVHPQGICGKNLPKILSDICGPGGYMGRWLSKREAPTDASVELREETESIASRLKDILLGKREALSYLHKRQAGYGSQGITCECCYNACNIYELLEYCQYNK</sequence>
<comment type="subcellular location">
    <subcellularLocation>
        <location evidence="6">Secreted</location>
    </subcellularLocation>
</comment>
<dbReference type="CDD" id="cd04366">
    <property type="entry name" value="IlGF_insulin_bombyxin_like"/>
    <property type="match status" value="1"/>
</dbReference>
<dbReference type="Pfam" id="PF00049">
    <property type="entry name" value="Insulin"/>
    <property type="match status" value="1"/>
</dbReference>
<keyword evidence="7" id="KW-0732">Signal</keyword>
<organism evidence="9 10">
    <name type="scientific">Pomacea canaliculata</name>
    <name type="common">Golden apple snail</name>
    <dbReference type="NCBI Taxonomy" id="400727"/>
    <lineage>
        <taxon>Eukaryota</taxon>
        <taxon>Metazoa</taxon>
        <taxon>Spiralia</taxon>
        <taxon>Lophotrochozoa</taxon>
        <taxon>Mollusca</taxon>
        <taxon>Gastropoda</taxon>
        <taxon>Caenogastropoda</taxon>
        <taxon>Architaenioglossa</taxon>
        <taxon>Ampullarioidea</taxon>
        <taxon>Ampullariidae</taxon>
        <taxon>Pomacea</taxon>
    </lineage>
</organism>
<evidence type="ECO:0000256" key="1">
    <source>
        <dbReference type="ARBA" id="ARBA00009034"/>
    </source>
</evidence>
<feature type="chain" id="PRO_5015489336" description="Insulin-like domain-containing protein" evidence="7">
    <location>
        <begin position="26"/>
        <end position="140"/>
    </location>
</feature>
<proteinExistence type="inferred from homology"/>
<evidence type="ECO:0000256" key="7">
    <source>
        <dbReference type="SAM" id="SignalP"/>
    </source>
</evidence>
<dbReference type="GO" id="GO:0005576">
    <property type="term" value="C:extracellular region"/>
    <property type="evidence" value="ECO:0007669"/>
    <property type="project" value="UniProtKB-SubCell"/>
</dbReference>
<evidence type="ECO:0000256" key="6">
    <source>
        <dbReference type="RuleBase" id="RU000406"/>
    </source>
</evidence>
<comment type="similarity">
    <text evidence="1 6">Belongs to the insulin family.</text>
</comment>
<evidence type="ECO:0000313" key="9">
    <source>
        <dbReference type="EMBL" id="PVD28564.1"/>
    </source>
</evidence>
<comment type="subunit">
    <text evidence="5">Heterodimer of A and B chains; disulfide-linked.</text>
</comment>
<dbReference type="Proteomes" id="UP000245119">
    <property type="component" value="Linkage Group LG6"/>
</dbReference>
<evidence type="ECO:0000256" key="4">
    <source>
        <dbReference type="ARBA" id="ARBA00023277"/>
    </source>
</evidence>
<dbReference type="PRINTS" id="PR00276">
    <property type="entry name" value="INSULINFAMLY"/>
</dbReference>
<dbReference type="OMA" id="HACSFRE"/>
<dbReference type="InterPro" id="IPR022352">
    <property type="entry name" value="Ins/IGF/rlx"/>
</dbReference>